<dbReference type="AlphaFoldDB" id="A0A7J6PSY8"/>
<evidence type="ECO:0000313" key="3">
    <source>
        <dbReference type="Proteomes" id="UP000574390"/>
    </source>
</evidence>
<feature type="non-terminal residue" evidence="2">
    <location>
        <position position="1"/>
    </location>
</feature>
<sequence length="194" mass="21594">MGREGLQFREVELMHAWREARGPTVGSATRSSSSESKYDSLEYNRGSEEQPRRKVIIEGMIDIGCDSQSHHPTETRKRILIEGAHKPVGYAAAGWRRPPDEYLLEDPTPTECEVDVHNALMQQIESGQVNEGESGAHPEGGVGRIGISWLLAIVSKAGKVPMFLLHESLEASRQAHVGKMFRILERRPDAAELQ</sequence>
<gene>
    <name evidence="2" type="ORF">FOZ62_024758</name>
</gene>
<protein>
    <submittedName>
        <fullName evidence="2">Uncharacterized protein</fullName>
    </submittedName>
</protein>
<organism evidence="2 3">
    <name type="scientific">Perkinsus olseni</name>
    <name type="common">Perkinsus atlanticus</name>
    <dbReference type="NCBI Taxonomy" id="32597"/>
    <lineage>
        <taxon>Eukaryota</taxon>
        <taxon>Sar</taxon>
        <taxon>Alveolata</taxon>
        <taxon>Perkinsozoa</taxon>
        <taxon>Perkinsea</taxon>
        <taxon>Perkinsida</taxon>
        <taxon>Perkinsidae</taxon>
        <taxon>Perkinsus</taxon>
    </lineage>
</organism>
<accession>A0A7J6PSY8</accession>
<dbReference type="Proteomes" id="UP000574390">
    <property type="component" value="Unassembled WGS sequence"/>
</dbReference>
<dbReference type="EMBL" id="JABANM010034975">
    <property type="protein sequence ID" value="KAF4698760.1"/>
    <property type="molecule type" value="Genomic_DNA"/>
</dbReference>
<reference evidence="2 3" key="1">
    <citation type="submission" date="2020-04" db="EMBL/GenBank/DDBJ databases">
        <title>Perkinsus olseni comparative genomics.</title>
        <authorList>
            <person name="Bogema D.R."/>
        </authorList>
    </citation>
    <scope>NUCLEOTIDE SEQUENCE [LARGE SCALE GENOMIC DNA]</scope>
    <source>
        <strain evidence="2">ATCC PRA-205</strain>
    </source>
</reference>
<name>A0A7J6PSY8_PEROL</name>
<feature type="region of interest" description="Disordered" evidence="1">
    <location>
        <begin position="19"/>
        <end position="50"/>
    </location>
</feature>
<feature type="compositionally biased region" description="Basic and acidic residues" evidence="1">
    <location>
        <begin position="36"/>
        <end position="50"/>
    </location>
</feature>
<proteinExistence type="predicted"/>
<comment type="caution">
    <text evidence="2">The sequence shown here is derived from an EMBL/GenBank/DDBJ whole genome shotgun (WGS) entry which is preliminary data.</text>
</comment>
<evidence type="ECO:0000313" key="2">
    <source>
        <dbReference type="EMBL" id="KAF4698760.1"/>
    </source>
</evidence>
<evidence type="ECO:0000256" key="1">
    <source>
        <dbReference type="SAM" id="MobiDB-lite"/>
    </source>
</evidence>